<dbReference type="EMBL" id="QLNP01000078">
    <property type="protein sequence ID" value="RAM37007.1"/>
    <property type="molecule type" value="Genomic_DNA"/>
</dbReference>
<name>A0A328HES8_ARTGO</name>
<dbReference type="RefSeq" id="WP_111904166.1">
    <property type="nucleotide sequence ID" value="NZ_QLNP01000078.1"/>
</dbReference>
<keyword evidence="1" id="KW-0812">Transmembrane</keyword>
<feature type="transmembrane region" description="Helical" evidence="1">
    <location>
        <begin position="143"/>
        <end position="162"/>
    </location>
</feature>
<feature type="transmembrane region" description="Helical" evidence="1">
    <location>
        <begin position="85"/>
        <end position="107"/>
    </location>
</feature>
<sequence length="196" mass="19871">MSWFRWLPSFLGFPVGGWLAFQLVGSATSPPTAALAGAVAGTLIGTAQWLALRPAVSWHWIGVSTIGMGVGGALAAAVTGSATTVGALAVTGLIAGAAVGLGQGIAFRRGWRVAVLWTVTVGASWMLGWTVTSHVIVDADRGYAAFGSSGALAVTLITGLALRRILGPRRERPVTPAVSAAVGRLRDGPSAAGTQR</sequence>
<evidence type="ECO:0000313" key="3">
    <source>
        <dbReference type="Proteomes" id="UP000249166"/>
    </source>
</evidence>
<organism evidence="2 3">
    <name type="scientific">Arthrobacter globiformis</name>
    <dbReference type="NCBI Taxonomy" id="1665"/>
    <lineage>
        <taxon>Bacteria</taxon>
        <taxon>Bacillati</taxon>
        <taxon>Actinomycetota</taxon>
        <taxon>Actinomycetes</taxon>
        <taxon>Micrococcales</taxon>
        <taxon>Micrococcaceae</taxon>
        <taxon>Arthrobacter</taxon>
    </lineage>
</organism>
<dbReference type="Proteomes" id="UP000249166">
    <property type="component" value="Unassembled WGS sequence"/>
</dbReference>
<keyword evidence="1" id="KW-0472">Membrane</keyword>
<feature type="transmembrane region" description="Helical" evidence="1">
    <location>
        <begin position="114"/>
        <end position="137"/>
    </location>
</feature>
<feature type="transmembrane region" description="Helical" evidence="1">
    <location>
        <begin position="59"/>
        <end position="79"/>
    </location>
</feature>
<accession>A0A328HES8</accession>
<evidence type="ECO:0000256" key="1">
    <source>
        <dbReference type="SAM" id="Phobius"/>
    </source>
</evidence>
<comment type="caution">
    <text evidence="2">The sequence shown here is derived from an EMBL/GenBank/DDBJ whole genome shotgun (WGS) entry which is preliminary data.</text>
</comment>
<dbReference type="OrthoDB" id="5191833at2"/>
<protein>
    <submittedName>
        <fullName evidence="2">Uncharacterized protein</fullName>
    </submittedName>
</protein>
<gene>
    <name evidence="2" type="ORF">DBZ45_12175</name>
</gene>
<reference evidence="2 3" key="1">
    <citation type="submission" date="2018-04" db="EMBL/GenBank/DDBJ databases">
        <title>Bacteria isolated from cave deposits of Manipur.</title>
        <authorList>
            <person name="Sahoo D."/>
            <person name="Sarangthem I."/>
            <person name="Nandeibam J."/>
        </authorList>
    </citation>
    <scope>NUCLEOTIDE SEQUENCE [LARGE SCALE GENOMIC DNA]</scope>
    <source>
        <strain evidence="3">mrc11</strain>
    </source>
</reference>
<feature type="transmembrane region" description="Helical" evidence="1">
    <location>
        <begin position="36"/>
        <end position="52"/>
    </location>
</feature>
<evidence type="ECO:0000313" key="2">
    <source>
        <dbReference type="EMBL" id="RAM37007.1"/>
    </source>
</evidence>
<keyword evidence="1" id="KW-1133">Transmembrane helix</keyword>
<dbReference type="AlphaFoldDB" id="A0A328HES8"/>
<proteinExistence type="predicted"/>